<dbReference type="InterPro" id="IPR044730">
    <property type="entry name" value="RNase_H-like_dom_plant"/>
</dbReference>
<organism evidence="2 3">
    <name type="scientific">Trema orientale</name>
    <name type="common">Charcoal tree</name>
    <name type="synonym">Celtis orientalis</name>
    <dbReference type="NCBI Taxonomy" id="63057"/>
    <lineage>
        <taxon>Eukaryota</taxon>
        <taxon>Viridiplantae</taxon>
        <taxon>Streptophyta</taxon>
        <taxon>Embryophyta</taxon>
        <taxon>Tracheophyta</taxon>
        <taxon>Spermatophyta</taxon>
        <taxon>Magnoliopsida</taxon>
        <taxon>eudicotyledons</taxon>
        <taxon>Gunneridae</taxon>
        <taxon>Pentapetalae</taxon>
        <taxon>rosids</taxon>
        <taxon>fabids</taxon>
        <taxon>Rosales</taxon>
        <taxon>Cannabaceae</taxon>
        <taxon>Trema</taxon>
    </lineage>
</organism>
<gene>
    <name evidence="2" type="ORF">TorRG33x02_355700</name>
</gene>
<dbReference type="PANTHER" id="PTHR47074">
    <property type="entry name" value="BNAC02G40300D PROTEIN"/>
    <property type="match status" value="1"/>
</dbReference>
<dbReference type="GO" id="GO:0003676">
    <property type="term" value="F:nucleic acid binding"/>
    <property type="evidence" value="ECO:0007669"/>
    <property type="project" value="InterPro"/>
</dbReference>
<dbReference type="InParanoid" id="A0A2P5A8W3"/>
<dbReference type="OrthoDB" id="1906820at2759"/>
<accession>A0A2P5A8W3</accession>
<comment type="caution">
    <text evidence="2">The sequence shown here is derived from an EMBL/GenBank/DDBJ whole genome shotgun (WGS) entry which is preliminary data.</text>
</comment>
<dbReference type="PANTHER" id="PTHR47074:SF48">
    <property type="entry name" value="POLYNUCLEOTIDYL TRANSFERASE, RIBONUCLEASE H-LIKE SUPERFAMILY PROTEIN"/>
    <property type="match status" value="1"/>
</dbReference>
<dbReference type="InterPro" id="IPR052929">
    <property type="entry name" value="RNase_H-like_EbsB-rel"/>
</dbReference>
<feature type="domain" description="RNase H type-1" evidence="1">
    <location>
        <begin position="44"/>
        <end position="111"/>
    </location>
</feature>
<name>A0A2P5A8W3_TREOI</name>
<evidence type="ECO:0000313" key="2">
    <source>
        <dbReference type="EMBL" id="PON32968.1"/>
    </source>
</evidence>
<evidence type="ECO:0000313" key="3">
    <source>
        <dbReference type="Proteomes" id="UP000237000"/>
    </source>
</evidence>
<evidence type="ECO:0000259" key="1">
    <source>
        <dbReference type="Pfam" id="PF13456"/>
    </source>
</evidence>
<dbReference type="GO" id="GO:0004523">
    <property type="term" value="F:RNA-DNA hybrid ribonuclease activity"/>
    <property type="evidence" value="ECO:0007669"/>
    <property type="project" value="InterPro"/>
</dbReference>
<reference evidence="3" key="1">
    <citation type="submission" date="2016-06" db="EMBL/GenBank/DDBJ databases">
        <title>Parallel loss of symbiosis genes in relatives of nitrogen-fixing non-legume Parasponia.</title>
        <authorList>
            <person name="Van Velzen R."/>
            <person name="Holmer R."/>
            <person name="Bu F."/>
            <person name="Rutten L."/>
            <person name="Van Zeijl A."/>
            <person name="Liu W."/>
            <person name="Santuari L."/>
            <person name="Cao Q."/>
            <person name="Sharma T."/>
            <person name="Shen D."/>
            <person name="Roswanjaya Y."/>
            <person name="Wardhani T."/>
            <person name="Kalhor M.S."/>
            <person name="Jansen J."/>
            <person name="Van den Hoogen J."/>
            <person name="Gungor B."/>
            <person name="Hartog M."/>
            <person name="Hontelez J."/>
            <person name="Verver J."/>
            <person name="Yang W.-C."/>
            <person name="Schijlen E."/>
            <person name="Repin R."/>
            <person name="Schilthuizen M."/>
            <person name="Schranz E."/>
            <person name="Heidstra R."/>
            <person name="Miyata K."/>
            <person name="Fedorova E."/>
            <person name="Kohlen W."/>
            <person name="Bisseling T."/>
            <person name="Smit S."/>
            <person name="Geurts R."/>
        </authorList>
    </citation>
    <scope>NUCLEOTIDE SEQUENCE [LARGE SCALE GENOMIC DNA]</scope>
    <source>
        <strain evidence="3">cv. RG33-2</strain>
    </source>
</reference>
<dbReference type="AlphaFoldDB" id="A0A2P5A8W3"/>
<dbReference type="InterPro" id="IPR002156">
    <property type="entry name" value="RNaseH_domain"/>
</dbReference>
<feature type="non-terminal residue" evidence="2">
    <location>
        <position position="1"/>
    </location>
</feature>
<dbReference type="CDD" id="cd06222">
    <property type="entry name" value="RNase_H_like"/>
    <property type="match status" value="1"/>
</dbReference>
<proteinExistence type="predicted"/>
<sequence>KAKGCIDDTLGPTIATPSKWCRPAVGTLKLNANVALFNELGFMGAGIVIRNDRGDVIGAKSSKIMGRFNPLMAELCTIQEGLLFAIEIDVCLNSVENDSVNAVTMLNSPSGLHRRIS</sequence>
<dbReference type="Pfam" id="PF13456">
    <property type="entry name" value="RVT_3"/>
    <property type="match status" value="1"/>
</dbReference>
<keyword evidence="3" id="KW-1185">Reference proteome</keyword>
<protein>
    <recommendedName>
        <fullName evidence="1">RNase H type-1 domain-containing protein</fullName>
    </recommendedName>
</protein>
<dbReference type="EMBL" id="JXTC01001057">
    <property type="protein sequence ID" value="PON32968.1"/>
    <property type="molecule type" value="Genomic_DNA"/>
</dbReference>
<dbReference type="Proteomes" id="UP000237000">
    <property type="component" value="Unassembled WGS sequence"/>
</dbReference>